<gene>
    <name evidence="1" type="ORF">Pla100_33570</name>
</gene>
<reference evidence="1 2" key="1">
    <citation type="submission" date="2019-02" db="EMBL/GenBank/DDBJ databases">
        <title>Deep-cultivation of Planctomycetes and their phenomic and genomic characterization uncovers novel biology.</title>
        <authorList>
            <person name="Wiegand S."/>
            <person name="Jogler M."/>
            <person name="Boedeker C."/>
            <person name="Pinto D."/>
            <person name="Vollmers J."/>
            <person name="Rivas-Marin E."/>
            <person name="Kohn T."/>
            <person name="Peeters S.H."/>
            <person name="Heuer A."/>
            <person name="Rast P."/>
            <person name="Oberbeckmann S."/>
            <person name="Bunk B."/>
            <person name="Jeske O."/>
            <person name="Meyerdierks A."/>
            <person name="Storesund J.E."/>
            <person name="Kallscheuer N."/>
            <person name="Luecker S."/>
            <person name="Lage O.M."/>
            <person name="Pohl T."/>
            <person name="Merkel B.J."/>
            <person name="Hornburger P."/>
            <person name="Mueller R.-W."/>
            <person name="Bruemmer F."/>
            <person name="Labrenz M."/>
            <person name="Spormann A.M."/>
            <person name="Op Den Camp H."/>
            <person name="Overmann J."/>
            <person name="Amann R."/>
            <person name="Jetten M.S.M."/>
            <person name="Mascher T."/>
            <person name="Medema M.H."/>
            <person name="Devos D.P."/>
            <person name="Kaster A.-K."/>
            <person name="Ovreas L."/>
            <person name="Rohde M."/>
            <person name="Galperin M.Y."/>
            <person name="Jogler C."/>
        </authorList>
    </citation>
    <scope>NUCLEOTIDE SEQUENCE [LARGE SCALE GENOMIC DNA]</scope>
    <source>
        <strain evidence="1 2">Pla100</strain>
    </source>
</reference>
<dbReference type="EMBL" id="SJPM01000006">
    <property type="protein sequence ID" value="TWT95715.1"/>
    <property type="molecule type" value="Genomic_DNA"/>
</dbReference>
<comment type="caution">
    <text evidence="1">The sequence shown here is derived from an EMBL/GenBank/DDBJ whole genome shotgun (WGS) entry which is preliminary data.</text>
</comment>
<evidence type="ECO:0000313" key="1">
    <source>
        <dbReference type="EMBL" id="TWT95715.1"/>
    </source>
</evidence>
<organism evidence="1 2">
    <name type="scientific">Neorhodopirellula pilleata</name>
    <dbReference type="NCBI Taxonomy" id="2714738"/>
    <lineage>
        <taxon>Bacteria</taxon>
        <taxon>Pseudomonadati</taxon>
        <taxon>Planctomycetota</taxon>
        <taxon>Planctomycetia</taxon>
        <taxon>Pirellulales</taxon>
        <taxon>Pirellulaceae</taxon>
        <taxon>Neorhodopirellula</taxon>
    </lineage>
</organism>
<accession>A0A5C6A8T5</accession>
<proteinExistence type="predicted"/>
<protein>
    <submittedName>
        <fullName evidence="1">Uncharacterized protein</fullName>
    </submittedName>
</protein>
<name>A0A5C6A8T5_9BACT</name>
<sequence>MIEAEVSRRMIGFVKGPLLWHYFNAFESGSQAPALLIPQKSSCKAPLPACLAGSQGCQARHNPQSSRPSEFHLCSPLEAASTSETRKAGKASVPSLRTLFTHETSSWGSKKM</sequence>
<dbReference type="AlphaFoldDB" id="A0A5C6A8T5"/>
<evidence type="ECO:0000313" key="2">
    <source>
        <dbReference type="Proteomes" id="UP000316213"/>
    </source>
</evidence>
<dbReference type="Proteomes" id="UP000316213">
    <property type="component" value="Unassembled WGS sequence"/>
</dbReference>
<keyword evidence="2" id="KW-1185">Reference proteome</keyword>